<evidence type="ECO:0000313" key="1">
    <source>
        <dbReference type="EMBL" id="SKA95028.1"/>
    </source>
</evidence>
<evidence type="ECO:0000313" key="2">
    <source>
        <dbReference type="Proteomes" id="UP000190027"/>
    </source>
</evidence>
<reference evidence="1 2" key="1">
    <citation type="submission" date="2017-02" db="EMBL/GenBank/DDBJ databases">
        <authorList>
            <person name="Peterson S.W."/>
        </authorList>
    </citation>
    <scope>NUCLEOTIDE SEQUENCE [LARGE SCALE GENOMIC DNA]</scope>
    <source>
        <strain evidence="1 2">DSM 16080</strain>
    </source>
</reference>
<accession>A0A1T4Y0M4</accession>
<dbReference type="OrthoDB" id="5456146at2"/>
<dbReference type="RefSeq" id="WP_078718173.1">
    <property type="nucleotide sequence ID" value="NZ_FUYC01000022.1"/>
</dbReference>
<dbReference type="Proteomes" id="UP000190027">
    <property type="component" value="Unassembled WGS sequence"/>
</dbReference>
<gene>
    <name evidence="1" type="ORF">SAMN02745704_02630</name>
</gene>
<sequence length="122" mass="14405">MTCHYNPNNKRIVCKWTEPVKFVMNKKEGVLSKVRTINVNVNKDGRLKSRDEKRHANHPMFPIVRQFSDELRRINFFEAGQEHACELCGNVHNVTPHFDIKERRLLWRCADPIRCSQLSDES</sequence>
<dbReference type="AlphaFoldDB" id="A0A1T4Y0M4"/>
<protein>
    <submittedName>
        <fullName evidence="1">Uncharacterized protein</fullName>
    </submittedName>
</protein>
<proteinExistence type="predicted"/>
<name>A0A1T4Y0M4_9BACT</name>
<keyword evidence="2" id="KW-1185">Reference proteome</keyword>
<dbReference type="EMBL" id="FUYC01000022">
    <property type="protein sequence ID" value="SKA95028.1"/>
    <property type="molecule type" value="Genomic_DNA"/>
</dbReference>
<organism evidence="1 2">
    <name type="scientific">Paucidesulfovibrio gracilis DSM 16080</name>
    <dbReference type="NCBI Taxonomy" id="1121449"/>
    <lineage>
        <taxon>Bacteria</taxon>
        <taxon>Pseudomonadati</taxon>
        <taxon>Thermodesulfobacteriota</taxon>
        <taxon>Desulfovibrionia</taxon>
        <taxon>Desulfovibrionales</taxon>
        <taxon>Desulfovibrionaceae</taxon>
        <taxon>Paucidesulfovibrio</taxon>
    </lineage>
</organism>